<feature type="domain" description="VOC" evidence="2">
    <location>
        <begin position="179"/>
        <end position="301"/>
    </location>
</feature>
<comment type="caution">
    <text evidence="3">The sequence shown here is derived from an EMBL/GenBank/DDBJ whole genome shotgun (WGS) entry which is preliminary data.</text>
</comment>
<dbReference type="InterPro" id="IPR037523">
    <property type="entry name" value="VOC_core"/>
</dbReference>
<dbReference type="EMBL" id="JALIDZ010000001">
    <property type="protein sequence ID" value="MCT8970647.1"/>
    <property type="molecule type" value="Genomic_DNA"/>
</dbReference>
<dbReference type="Proteomes" id="UP001320898">
    <property type="component" value="Unassembled WGS sequence"/>
</dbReference>
<name>A0AAW5QUK2_9HYPH</name>
<evidence type="ECO:0000313" key="4">
    <source>
        <dbReference type="Proteomes" id="UP001320898"/>
    </source>
</evidence>
<dbReference type="RefSeq" id="WP_261614212.1">
    <property type="nucleotide sequence ID" value="NZ_JALIDZ010000001.1"/>
</dbReference>
<protein>
    <submittedName>
        <fullName evidence="3">VOC family protein</fullName>
    </submittedName>
</protein>
<evidence type="ECO:0000259" key="2">
    <source>
        <dbReference type="PROSITE" id="PS51819"/>
    </source>
</evidence>
<dbReference type="SUPFAM" id="SSF54593">
    <property type="entry name" value="Glyoxalase/Bleomycin resistance protein/Dihydroxybiphenyl dioxygenase"/>
    <property type="match status" value="2"/>
</dbReference>
<reference evidence="3 4" key="1">
    <citation type="submission" date="2022-04" db="EMBL/GenBank/DDBJ databases">
        <authorList>
            <person name="Ye Y.-Q."/>
            <person name="Du Z.-J."/>
        </authorList>
    </citation>
    <scope>NUCLEOTIDE SEQUENCE [LARGE SCALE GENOMIC DNA]</scope>
    <source>
        <strain evidence="3 4">A6E488</strain>
    </source>
</reference>
<dbReference type="PANTHER" id="PTHR21366">
    <property type="entry name" value="GLYOXALASE FAMILY PROTEIN"/>
    <property type="match status" value="1"/>
</dbReference>
<dbReference type="Pfam" id="PF00903">
    <property type="entry name" value="Glyoxalase"/>
    <property type="match status" value="2"/>
</dbReference>
<accession>A0AAW5QUK2</accession>
<proteinExistence type="predicted"/>
<feature type="region of interest" description="Disordered" evidence="1">
    <location>
        <begin position="1"/>
        <end position="26"/>
    </location>
</feature>
<dbReference type="InterPro" id="IPR029068">
    <property type="entry name" value="Glyas_Bleomycin-R_OHBP_Dase"/>
</dbReference>
<dbReference type="Gene3D" id="3.10.180.10">
    <property type="entry name" value="2,3-Dihydroxybiphenyl 1,2-Dioxygenase, domain 1"/>
    <property type="match status" value="2"/>
</dbReference>
<gene>
    <name evidence="3" type="ORF">MUB46_02125</name>
</gene>
<organism evidence="3 4">
    <name type="scientific">Microbaculum marinisediminis</name>
    <dbReference type="NCBI Taxonomy" id="2931392"/>
    <lineage>
        <taxon>Bacteria</taxon>
        <taxon>Pseudomonadati</taxon>
        <taxon>Pseudomonadota</taxon>
        <taxon>Alphaproteobacteria</taxon>
        <taxon>Hyphomicrobiales</taxon>
        <taxon>Tepidamorphaceae</taxon>
        <taxon>Microbaculum</taxon>
    </lineage>
</organism>
<dbReference type="AlphaFoldDB" id="A0AAW5QUK2"/>
<feature type="domain" description="VOC" evidence="2">
    <location>
        <begin position="37"/>
        <end position="149"/>
    </location>
</feature>
<sequence length="363" mass="40256">MSDRGMSARGMSDTGMSDTGMSDKKLSAGEPIHDIAHLGSVELFTPKPEDSLWYFRDILGMETVHTTGNSVYLRGYGDYAASTLKLTAADRAGPGVISWRATSEPALERRAAEIEALGLGIGWTNGDFGRGRSYRFHDPDGHTMEVYFEEQHYEAPDHLKSSLKNLPQKYSGRGVGVRRIDHLALLAKDVEANRTFAQKVLGFQLREQVRFNKGATEIGSWMSPSPVHHQLAYVVDVKGAHGRLHHFSLWVDNREDVLRAADILSENGVFIEAGPAKHNNSQGFYLYTYEPGGNRVEIYSGSYLVFAPDWEPVTWNEEERGTGVYWGGSLPDSFIQYATPDVPGEAEESGEPVADSKSFPVFF</sequence>
<dbReference type="InterPro" id="IPR004360">
    <property type="entry name" value="Glyas_Fos-R_dOase_dom"/>
</dbReference>
<evidence type="ECO:0000256" key="1">
    <source>
        <dbReference type="SAM" id="MobiDB-lite"/>
    </source>
</evidence>
<keyword evidence="4" id="KW-1185">Reference proteome</keyword>
<dbReference type="InterPro" id="IPR050383">
    <property type="entry name" value="GlyoxalaseI/FosfomycinResist"/>
</dbReference>
<dbReference type="PROSITE" id="PS51819">
    <property type="entry name" value="VOC"/>
    <property type="match status" value="2"/>
</dbReference>
<feature type="region of interest" description="Disordered" evidence="1">
    <location>
        <begin position="341"/>
        <end position="363"/>
    </location>
</feature>
<evidence type="ECO:0000313" key="3">
    <source>
        <dbReference type="EMBL" id="MCT8970647.1"/>
    </source>
</evidence>